<gene>
    <name evidence="5" type="ORF">LTRI10_LOCUS48899</name>
</gene>
<evidence type="ECO:0000256" key="3">
    <source>
        <dbReference type="PROSITE-ProRule" id="PRU00708"/>
    </source>
</evidence>
<dbReference type="FunFam" id="1.25.40.10:FF:000366">
    <property type="entry name" value="Pentatricopeptide (PPR) repeat-containing protein"/>
    <property type="match status" value="1"/>
</dbReference>
<dbReference type="FunFam" id="1.25.40.10:FF:000381">
    <property type="entry name" value="Pentatricopeptide repeat-containing protein"/>
    <property type="match status" value="1"/>
</dbReference>
<evidence type="ECO:0000256" key="1">
    <source>
        <dbReference type="ARBA" id="ARBA00006643"/>
    </source>
</evidence>
<dbReference type="Proteomes" id="UP001497516">
    <property type="component" value="Chromosome 8"/>
</dbReference>
<dbReference type="FunFam" id="1.25.40.10:FF:000073">
    <property type="entry name" value="Pentatricopeptide repeat-containing protein chloroplastic"/>
    <property type="match status" value="2"/>
</dbReference>
<dbReference type="GO" id="GO:0009451">
    <property type="term" value="P:RNA modification"/>
    <property type="evidence" value="ECO:0007669"/>
    <property type="project" value="InterPro"/>
</dbReference>
<dbReference type="Pfam" id="PF20431">
    <property type="entry name" value="E_motif"/>
    <property type="match status" value="1"/>
</dbReference>
<feature type="repeat" description="PPR" evidence="3">
    <location>
        <begin position="113"/>
        <end position="147"/>
    </location>
</feature>
<evidence type="ECO:0000313" key="5">
    <source>
        <dbReference type="EMBL" id="CAL1409397.1"/>
    </source>
</evidence>
<reference evidence="5 6" key="1">
    <citation type="submission" date="2024-04" db="EMBL/GenBank/DDBJ databases">
        <authorList>
            <person name="Fracassetti M."/>
        </authorList>
    </citation>
    <scope>NUCLEOTIDE SEQUENCE [LARGE SCALE GENOMIC DNA]</scope>
</reference>
<dbReference type="InterPro" id="IPR011990">
    <property type="entry name" value="TPR-like_helical_dom_sf"/>
</dbReference>
<dbReference type="Pfam" id="PF01535">
    <property type="entry name" value="PPR"/>
    <property type="match status" value="9"/>
</dbReference>
<dbReference type="InterPro" id="IPR002885">
    <property type="entry name" value="PPR_rpt"/>
</dbReference>
<evidence type="ECO:0000259" key="4">
    <source>
        <dbReference type="Pfam" id="PF14432"/>
    </source>
</evidence>
<dbReference type="EMBL" id="OZ034821">
    <property type="protein sequence ID" value="CAL1409397.1"/>
    <property type="molecule type" value="Genomic_DNA"/>
</dbReference>
<feature type="repeat" description="PPR" evidence="3">
    <location>
        <begin position="620"/>
        <end position="654"/>
    </location>
</feature>
<keyword evidence="2" id="KW-0677">Repeat</keyword>
<dbReference type="PANTHER" id="PTHR47926">
    <property type="entry name" value="PENTATRICOPEPTIDE REPEAT-CONTAINING PROTEIN"/>
    <property type="match status" value="1"/>
</dbReference>
<feature type="repeat" description="PPR" evidence="3">
    <location>
        <begin position="756"/>
        <end position="791"/>
    </location>
</feature>
<comment type="similarity">
    <text evidence="1">Belongs to the PPR family. PCMP-H subfamily.</text>
</comment>
<dbReference type="GO" id="GO:0003723">
    <property type="term" value="F:RNA binding"/>
    <property type="evidence" value="ECO:0007669"/>
    <property type="project" value="InterPro"/>
</dbReference>
<dbReference type="InterPro" id="IPR046848">
    <property type="entry name" value="E_motif"/>
</dbReference>
<dbReference type="FunFam" id="1.25.40.10:FF:000285">
    <property type="entry name" value="Pentatricopeptide repeat-containing protein, chloroplastic"/>
    <property type="match status" value="1"/>
</dbReference>
<evidence type="ECO:0000256" key="2">
    <source>
        <dbReference type="ARBA" id="ARBA00022737"/>
    </source>
</evidence>
<dbReference type="FunFam" id="1.25.40.10:FF:000031">
    <property type="entry name" value="Pentatricopeptide repeat-containing protein mitochondrial"/>
    <property type="match status" value="1"/>
</dbReference>
<dbReference type="Pfam" id="PF13041">
    <property type="entry name" value="PPR_2"/>
    <property type="match status" value="2"/>
</dbReference>
<dbReference type="SUPFAM" id="SSF48452">
    <property type="entry name" value="TPR-like"/>
    <property type="match status" value="1"/>
</dbReference>
<dbReference type="Pfam" id="PF14432">
    <property type="entry name" value="DYW_deaminase"/>
    <property type="match status" value="1"/>
</dbReference>
<dbReference type="Gene3D" id="1.25.40.10">
    <property type="entry name" value="Tetratricopeptide repeat domain"/>
    <property type="match status" value="8"/>
</dbReference>
<keyword evidence="6" id="KW-1185">Reference proteome</keyword>
<sequence>MRLRIRSIIPRRSVRFRSYVAVPSSEISASFSRSKLCATVSLADHPNPNVSCFQQKGFSQITREVTGKALHALCIKGLINLGGFYNNTLINMYSRFGHIGHARYVFDSMPERNESSWNNLMSGYVRVGMYGEALDFFREMRDVGSKPSGFAIASLVTACDRSGCMFREGIQVHDFVLKSGFLSDVFVGTSLVHFYGTYGLASNAMRLFEEMPDKNVVSWTALMVAFTDHGDPEAVMKLYLRMRNEGVGCNSNTLASVISSCGSLEDEMLGLQVLGHIMKAGLETDASVANSLISMFGNYGRVQEASYIFGCMNERDIISWNSIITVNVHNSCHEAALTYLNWMRREHGKLNYTTLSALLSGCGSADYLEYGRGIHCLATKMGLDLHVFVGNSLIGMYSAASIPEDAGKVFSSMGHRDLISWNSIMVCYAENRKCTDALKIFNHICYGIKVIDHVTFTIAIGACADPEFVSLGKVLHGITILTGLDENVIVGNSLVTLYCKSGLMTEARKVFQTLPRRDEVTWNALIGGHADNEEAEKAIEAFKLMREQSMGISYITIANVLGACTTAIDLLEHGMAIHSYIVQKGFGSDEYVQSSLISMYAKCGDIDSSCRIFDAIPNKKNAAWNALIAASAKHGYAEEALKLLINMKRDGIRLDQFGISECVAATAQLAVLEEGQQLHGLAVKLGLDSDPFVANATMDMYGKCGEIEDALRTIARPIDRSRLSWNILISSFAKHGHFEKAIKTFHEMQELGVKPDQVTFVSLLSACSHGGLVEEGLRYYYSMTKEFNIPPRIAHCVCMIDLLGRSGRLTEAETFIKEMPIPPSDFVWRSLLAACKVHGNPELGRKAAENLIALDPSDDSAYVLYSNVCSTSGRWGDAEKVRSQMGSRKVQKQPACSWVKLKNQVSSFGVGDNSHPQSPEIYKKLDELKKRIIEAGYVPDTSYALQDTDEEQKEHNLWNHSERLALAFALINTPEGSTLKVFKNLRVCGDCHSVFKFVSGILGRKIILRDAFRFHHFAGGNCSCSDYW</sequence>
<organism evidence="5 6">
    <name type="scientific">Linum trigynum</name>
    <dbReference type="NCBI Taxonomy" id="586398"/>
    <lineage>
        <taxon>Eukaryota</taxon>
        <taxon>Viridiplantae</taxon>
        <taxon>Streptophyta</taxon>
        <taxon>Embryophyta</taxon>
        <taxon>Tracheophyta</taxon>
        <taxon>Spermatophyta</taxon>
        <taxon>Magnoliopsida</taxon>
        <taxon>eudicotyledons</taxon>
        <taxon>Gunneridae</taxon>
        <taxon>Pentapetalae</taxon>
        <taxon>rosids</taxon>
        <taxon>fabids</taxon>
        <taxon>Malpighiales</taxon>
        <taxon>Linaceae</taxon>
        <taxon>Linum</taxon>
    </lineage>
</organism>
<feature type="repeat" description="PPR" evidence="3">
    <location>
        <begin position="215"/>
        <end position="249"/>
    </location>
</feature>
<dbReference type="InterPro" id="IPR046960">
    <property type="entry name" value="PPR_At4g14850-like_plant"/>
</dbReference>
<dbReference type="NCBIfam" id="TIGR00756">
    <property type="entry name" value="PPR"/>
    <property type="match status" value="6"/>
</dbReference>
<dbReference type="AlphaFoldDB" id="A0AAV2GG87"/>
<feature type="repeat" description="PPR" evidence="3">
    <location>
        <begin position="721"/>
        <end position="755"/>
    </location>
</feature>
<dbReference type="InterPro" id="IPR046849">
    <property type="entry name" value="E2_motif"/>
</dbReference>
<dbReference type="InterPro" id="IPR032867">
    <property type="entry name" value="DYW_dom"/>
</dbReference>
<dbReference type="PANTHER" id="PTHR47926:SF506">
    <property type="entry name" value="TETRATRICOPEPTIDE REPEAT-LIKE SUPERFAMILY PROTEIN ISOFORM 1"/>
    <property type="match status" value="1"/>
</dbReference>
<accession>A0AAV2GG87</accession>
<evidence type="ECO:0000313" key="6">
    <source>
        <dbReference type="Proteomes" id="UP001497516"/>
    </source>
</evidence>
<feature type="domain" description="DYW" evidence="4">
    <location>
        <begin position="936"/>
        <end position="1028"/>
    </location>
</feature>
<feature type="repeat" description="PPR" evidence="3">
    <location>
        <begin position="518"/>
        <end position="552"/>
    </location>
</feature>
<dbReference type="GO" id="GO:0008270">
    <property type="term" value="F:zinc ion binding"/>
    <property type="evidence" value="ECO:0007669"/>
    <property type="project" value="InterPro"/>
</dbReference>
<proteinExistence type="inferred from homology"/>
<protein>
    <recommendedName>
        <fullName evidence="4">DYW domain-containing protein</fullName>
    </recommendedName>
</protein>
<dbReference type="Pfam" id="PF20430">
    <property type="entry name" value="Eplus_motif"/>
    <property type="match status" value="1"/>
</dbReference>
<name>A0AAV2GG87_9ROSI</name>
<dbReference type="PROSITE" id="PS51375">
    <property type="entry name" value="PPR"/>
    <property type="match status" value="6"/>
</dbReference>